<keyword evidence="3" id="KW-0547">Nucleotide-binding</keyword>
<dbReference type="InterPro" id="IPR006555">
    <property type="entry name" value="ATP-dep_Helicase_C"/>
</dbReference>
<evidence type="ECO:0000256" key="13">
    <source>
        <dbReference type="ARBA" id="ARBA00038058"/>
    </source>
</evidence>
<evidence type="ECO:0000256" key="6">
    <source>
        <dbReference type="ARBA" id="ARBA00022806"/>
    </source>
</evidence>
<dbReference type="Pfam" id="PF13307">
    <property type="entry name" value="Helicase_C_2"/>
    <property type="match status" value="1"/>
</dbReference>
<gene>
    <name evidence="15" type="ORF">ACFFJ8_10890</name>
</gene>
<dbReference type="Proteomes" id="UP001589818">
    <property type="component" value="Unassembled WGS sequence"/>
</dbReference>
<dbReference type="SMART" id="SM00491">
    <property type="entry name" value="HELICc2"/>
    <property type="match status" value="1"/>
</dbReference>
<evidence type="ECO:0000256" key="7">
    <source>
        <dbReference type="ARBA" id="ARBA00022840"/>
    </source>
</evidence>
<dbReference type="SMART" id="SM00488">
    <property type="entry name" value="DEXDc2"/>
    <property type="match status" value="1"/>
</dbReference>
<dbReference type="SUPFAM" id="SSF52540">
    <property type="entry name" value="P-loop containing nucleoside triphosphate hydrolases"/>
    <property type="match status" value="1"/>
</dbReference>
<dbReference type="InterPro" id="IPR006554">
    <property type="entry name" value="Helicase-like_DEXD_c2"/>
</dbReference>
<keyword evidence="2" id="KW-0479">Metal-binding</keyword>
<protein>
    <submittedName>
        <fullName evidence="15">ATP-dependent DNA helicase</fullName>
        <ecNumber evidence="15">3.6.4.12</ecNumber>
    </submittedName>
</protein>
<keyword evidence="5 15" id="KW-0378">Hydrolase</keyword>
<dbReference type="Gene3D" id="1.10.275.40">
    <property type="match status" value="1"/>
</dbReference>
<evidence type="ECO:0000256" key="4">
    <source>
        <dbReference type="ARBA" id="ARBA00022763"/>
    </source>
</evidence>
<evidence type="ECO:0000256" key="10">
    <source>
        <dbReference type="ARBA" id="ARBA00023125"/>
    </source>
</evidence>
<comment type="similarity">
    <text evidence="13">Belongs to the helicase family. DinG subfamily.</text>
</comment>
<dbReference type="RefSeq" id="WP_204820229.1">
    <property type="nucleotide sequence ID" value="NZ_JANHOF010000007.1"/>
</dbReference>
<keyword evidence="1" id="KW-0004">4Fe-4S</keyword>
<evidence type="ECO:0000313" key="15">
    <source>
        <dbReference type="EMBL" id="MFC0391865.1"/>
    </source>
</evidence>
<evidence type="ECO:0000256" key="11">
    <source>
        <dbReference type="ARBA" id="ARBA00023204"/>
    </source>
</evidence>
<dbReference type="GO" id="GO:0016787">
    <property type="term" value="F:hydrolase activity"/>
    <property type="evidence" value="ECO:0007669"/>
    <property type="project" value="UniProtKB-KW"/>
</dbReference>
<feature type="domain" description="Helicase ATP-binding" evidence="14">
    <location>
        <begin position="181"/>
        <end position="438"/>
    </location>
</feature>
<name>A0ABV6J7J9_9BACL</name>
<evidence type="ECO:0000256" key="3">
    <source>
        <dbReference type="ARBA" id="ARBA00022741"/>
    </source>
</evidence>
<comment type="caution">
    <text evidence="15">The sequence shown here is derived from an EMBL/GenBank/DDBJ whole genome shotgun (WGS) entry which is preliminary data.</text>
</comment>
<dbReference type="EC" id="3.6.4.12" evidence="15"/>
<dbReference type="Gene3D" id="3.40.50.300">
    <property type="entry name" value="P-loop containing nucleotide triphosphate hydrolases"/>
    <property type="match status" value="2"/>
</dbReference>
<dbReference type="PROSITE" id="PS51193">
    <property type="entry name" value="HELICASE_ATP_BIND_2"/>
    <property type="match status" value="1"/>
</dbReference>
<keyword evidence="7" id="KW-0067">ATP-binding</keyword>
<reference evidence="15 16" key="1">
    <citation type="submission" date="2024-09" db="EMBL/GenBank/DDBJ databases">
        <authorList>
            <person name="Sun Q."/>
            <person name="Mori K."/>
        </authorList>
    </citation>
    <scope>NUCLEOTIDE SEQUENCE [LARGE SCALE GENOMIC DNA]</scope>
    <source>
        <strain evidence="15 16">CCM 4839</strain>
    </source>
</reference>
<dbReference type="Gene3D" id="1.10.30.20">
    <property type="entry name" value="Bacterial XPD DNA helicase, FeS cluster domain"/>
    <property type="match status" value="1"/>
</dbReference>
<keyword evidence="6 15" id="KW-0347">Helicase</keyword>
<dbReference type="InterPro" id="IPR010614">
    <property type="entry name" value="RAD3-like_helicase_DEAD"/>
</dbReference>
<evidence type="ECO:0000256" key="5">
    <source>
        <dbReference type="ARBA" id="ARBA00022801"/>
    </source>
</evidence>
<dbReference type="PANTHER" id="PTHR11472">
    <property type="entry name" value="DNA REPAIR DEAD HELICASE RAD3/XP-D SUBFAMILY MEMBER"/>
    <property type="match status" value="1"/>
</dbReference>
<proteinExistence type="inferred from homology"/>
<keyword evidence="8" id="KW-0408">Iron</keyword>
<sequence length="775" mass="88181">MADTVQISVRSLVEYVYRSGSIESGFHTTTTLTDGTKAHQKIQKLYGEKDRKEVYVKTEMPRGDLLFVVDGRCDGLLDLDEGLTVDEIKSTSGSIEAIGDDGYPVHWAQAICYAYMVAEERGLPSMRIQLTYVQVDTEEQRRFVREMTFEELAQFMEEMVRGYAPYAEQRHRHVIARAASMRALPFPFDAYREGQRKLAGSVYQSIADKRKLFAKAPTGTGKTISTLFPAVKAIGEGLLSRLFYLTAKTITRTAAEDALALMQARGLHMHTVTITAKEKVCFQSEMRCSKEFCEYADGYYDRVNGALLDMLSHETAMTRQVVEQYARKHKVCPFEFSLDAAYAADGIICDYNYIFDPKVNLKRMFEDQKRQTALLVDEAHNLVDRGREMYSAELNKADFLELARTFKAIRTDVYEASKEVNRHLLSVRKAMGEQKTLVESERPETLIELVEFFVYTAEKVLAAGTLGVEHAHAASLLLDGYFTAQDFLRIANLYDERHVTYTECFKSEVHVRMFCLDPSYLLGQMGKGFRSHIFFSATLSPLSFYVEMLGGSEEDYAVAIPSPFSHEQLDVIIQPLSTRYQDRERTKEPLARMIRQITEKKQGNYLVFFPSYAYMTDVYERFMTIDGGQEHADILIQQTGMSEEERERFLAAFDAANARTLIGFAVMGGIFSEGIDLVGDRLSGVIVVGVGLPQLGLERNVIKDYFERTGRNGYNYAYVYPGMNKVLQAGGRLIRSEQDRGTLVLVDDRYLKAQYQRLLPDEWRSYSVVNMESPH</sequence>
<evidence type="ECO:0000256" key="8">
    <source>
        <dbReference type="ARBA" id="ARBA00023004"/>
    </source>
</evidence>
<dbReference type="InterPro" id="IPR045028">
    <property type="entry name" value="DinG/Rad3-like"/>
</dbReference>
<dbReference type="InterPro" id="IPR011604">
    <property type="entry name" value="PDDEXK-like_dom_sf"/>
</dbReference>
<evidence type="ECO:0000256" key="9">
    <source>
        <dbReference type="ARBA" id="ARBA00023014"/>
    </source>
</evidence>
<dbReference type="InterPro" id="IPR014013">
    <property type="entry name" value="Helic_SF1/SF2_ATP-bd_DinG/Rad3"/>
</dbReference>
<keyword evidence="12" id="KW-0413">Isomerase</keyword>
<dbReference type="PANTHER" id="PTHR11472:SF34">
    <property type="entry name" value="REGULATOR OF TELOMERE ELONGATION HELICASE 1"/>
    <property type="match status" value="1"/>
</dbReference>
<keyword evidence="9" id="KW-0411">Iron-sulfur</keyword>
<dbReference type="InterPro" id="IPR027417">
    <property type="entry name" value="P-loop_NTPase"/>
</dbReference>
<organism evidence="15 16">
    <name type="scientific">Paenibacillus mendelii</name>
    <dbReference type="NCBI Taxonomy" id="206163"/>
    <lineage>
        <taxon>Bacteria</taxon>
        <taxon>Bacillati</taxon>
        <taxon>Bacillota</taxon>
        <taxon>Bacilli</taxon>
        <taxon>Bacillales</taxon>
        <taxon>Paenibacillaceae</taxon>
        <taxon>Paenibacillus</taxon>
    </lineage>
</organism>
<dbReference type="EMBL" id="JBHLVF010000013">
    <property type="protein sequence ID" value="MFC0391865.1"/>
    <property type="molecule type" value="Genomic_DNA"/>
</dbReference>
<evidence type="ECO:0000256" key="1">
    <source>
        <dbReference type="ARBA" id="ARBA00022485"/>
    </source>
</evidence>
<keyword evidence="11" id="KW-0234">DNA repair</keyword>
<keyword evidence="10" id="KW-0238">DNA-binding</keyword>
<keyword evidence="4" id="KW-0227">DNA damage</keyword>
<dbReference type="InterPro" id="IPR042493">
    <property type="entry name" value="XPD_DNA_FeS"/>
</dbReference>
<evidence type="ECO:0000313" key="16">
    <source>
        <dbReference type="Proteomes" id="UP001589818"/>
    </source>
</evidence>
<accession>A0ABV6J7J9</accession>
<dbReference type="GO" id="GO:0003678">
    <property type="term" value="F:DNA helicase activity"/>
    <property type="evidence" value="ECO:0007669"/>
    <property type="project" value="UniProtKB-EC"/>
</dbReference>
<evidence type="ECO:0000259" key="14">
    <source>
        <dbReference type="PROSITE" id="PS51193"/>
    </source>
</evidence>
<evidence type="ECO:0000256" key="2">
    <source>
        <dbReference type="ARBA" id="ARBA00022723"/>
    </source>
</evidence>
<dbReference type="Pfam" id="PF06733">
    <property type="entry name" value="DEAD_2"/>
    <property type="match status" value="1"/>
</dbReference>
<dbReference type="Gene3D" id="3.90.320.10">
    <property type="match status" value="1"/>
</dbReference>
<evidence type="ECO:0000256" key="12">
    <source>
        <dbReference type="ARBA" id="ARBA00023235"/>
    </source>
</evidence>
<keyword evidence="16" id="KW-1185">Reference proteome</keyword>